<evidence type="ECO:0000313" key="1">
    <source>
        <dbReference type="EMBL" id="GKV21378.1"/>
    </source>
</evidence>
<name>A0AAV5KAE3_9ROSI</name>
<protein>
    <submittedName>
        <fullName evidence="1">Uncharacterized protein</fullName>
    </submittedName>
</protein>
<sequence length="52" mass="5804">MIRTSIGCLSVFDRVQVLLVAQRKRSRLGSDHGKLVEHLFCLGLGEAIHQSK</sequence>
<dbReference type="AlphaFoldDB" id="A0AAV5KAE3"/>
<accession>A0AAV5KAE3</accession>
<gene>
    <name evidence="1" type="ORF">SLEP1_g31362</name>
</gene>
<reference evidence="1 2" key="1">
    <citation type="journal article" date="2021" name="Commun. Biol.">
        <title>The genome of Shorea leprosula (Dipterocarpaceae) highlights the ecological relevance of drought in aseasonal tropical rainforests.</title>
        <authorList>
            <person name="Ng K.K.S."/>
            <person name="Kobayashi M.J."/>
            <person name="Fawcett J.A."/>
            <person name="Hatakeyama M."/>
            <person name="Paape T."/>
            <person name="Ng C.H."/>
            <person name="Ang C.C."/>
            <person name="Tnah L.H."/>
            <person name="Lee C.T."/>
            <person name="Nishiyama T."/>
            <person name="Sese J."/>
            <person name="O'Brien M.J."/>
            <person name="Copetti D."/>
            <person name="Mohd Noor M.I."/>
            <person name="Ong R.C."/>
            <person name="Putra M."/>
            <person name="Sireger I.Z."/>
            <person name="Indrioko S."/>
            <person name="Kosugi Y."/>
            <person name="Izuno A."/>
            <person name="Isagi Y."/>
            <person name="Lee S.L."/>
            <person name="Shimizu K.K."/>
        </authorList>
    </citation>
    <scope>NUCLEOTIDE SEQUENCE [LARGE SCALE GENOMIC DNA]</scope>
    <source>
        <strain evidence="1">214</strain>
    </source>
</reference>
<comment type="caution">
    <text evidence="1">The sequence shown here is derived from an EMBL/GenBank/DDBJ whole genome shotgun (WGS) entry which is preliminary data.</text>
</comment>
<dbReference type="Proteomes" id="UP001054252">
    <property type="component" value="Unassembled WGS sequence"/>
</dbReference>
<organism evidence="1 2">
    <name type="scientific">Rubroshorea leprosula</name>
    <dbReference type="NCBI Taxonomy" id="152421"/>
    <lineage>
        <taxon>Eukaryota</taxon>
        <taxon>Viridiplantae</taxon>
        <taxon>Streptophyta</taxon>
        <taxon>Embryophyta</taxon>
        <taxon>Tracheophyta</taxon>
        <taxon>Spermatophyta</taxon>
        <taxon>Magnoliopsida</taxon>
        <taxon>eudicotyledons</taxon>
        <taxon>Gunneridae</taxon>
        <taxon>Pentapetalae</taxon>
        <taxon>rosids</taxon>
        <taxon>malvids</taxon>
        <taxon>Malvales</taxon>
        <taxon>Dipterocarpaceae</taxon>
        <taxon>Rubroshorea</taxon>
    </lineage>
</organism>
<dbReference type="EMBL" id="BPVZ01000057">
    <property type="protein sequence ID" value="GKV21378.1"/>
    <property type="molecule type" value="Genomic_DNA"/>
</dbReference>
<keyword evidence="2" id="KW-1185">Reference proteome</keyword>
<evidence type="ECO:0000313" key="2">
    <source>
        <dbReference type="Proteomes" id="UP001054252"/>
    </source>
</evidence>
<proteinExistence type="predicted"/>